<name>A0A4V2VDU5_9HYPH</name>
<protein>
    <submittedName>
        <fullName evidence="1">Uncharacterized protein</fullName>
    </submittedName>
</protein>
<dbReference type="EMBL" id="SMBK01000013">
    <property type="protein sequence ID" value="TCU34115.1"/>
    <property type="molecule type" value="Genomic_DNA"/>
</dbReference>
<reference evidence="1 2" key="1">
    <citation type="submission" date="2019-03" db="EMBL/GenBank/DDBJ databases">
        <title>Genomic Encyclopedia of Type Strains, Phase IV (KMG-V): Genome sequencing to study the core and pangenomes of soil and plant-associated prokaryotes.</title>
        <authorList>
            <person name="Whitman W."/>
        </authorList>
    </citation>
    <scope>NUCLEOTIDE SEQUENCE [LARGE SCALE GENOMIC DNA]</scope>
    <source>
        <strain evidence="1 2">IE4868</strain>
    </source>
</reference>
<comment type="caution">
    <text evidence="1">The sequence shown here is derived from an EMBL/GenBank/DDBJ whole genome shotgun (WGS) entry which is preliminary data.</text>
</comment>
<accession>A0A4V2VDU5</accession>
<organism evidence="1 2">
    <name type="scientific">Rhizobium azibense</name>
    <dbReference type="NCBI Taxonomy" id="1136135"/>
    <lineage>
        <taxon>Bacteria</taxon>
        <taxon>Pseudomonadati</taxon>
        <taxon>Pseudomonadota</taxon>
        <taxon>Alphaproteobacteria</taxon>
        <taxon>Hyphomicrobiales</taxon>
        <taxon>Rhizobiaceae</taxon>
        <taxon>Rhizobium/Agrobacterium group</taxon>
        <taxon>Rhizobium</taxon>
    </lineage>
</organism>
<sequence length="153" mass="17271">MTIDEMISGLESLTENSRVLRKSLEKVMVEELVGPQNVEAWMQRHPFGMITTSLDCARDLFYSAFPGWLYRVMECSVSDDALVTPDFNHPEHGADLQYQFPLALNDPVEWFGTDVDLRPSGRPALALCISMLLAKKRINETNEPLELVSGQPE</sequence>
<dbReference type="AlphaFoldDB" id="A0A4V2VDU5"/>
<evidence type="ECO:0000313" key="2">
    <source>
        <dbReference type="Proteomes" id="UP000295507"/>
    </source>
</evidence>
<proteinExistence type="predicted"/>
<gene>
    <name evidence="1" type="ORF">EV129_11399</name>
</gene>
<dbReference type="RefSeq" id="WP_132552876.1">
    <property type="nucleotide sequence ID" value="NZ_SMBK01000013.1"/>
</dbReference>
<evidence type="ECO:0000313" key="1">
    <source>
        <dbReference type="EMBL" id="TCU34115.1"/>
    </source>
</evidence>
<dbReference type="Proteomes" id="UP000295507">
    <property type="component" value="Unassembled WGS sequence"/>
</dbReference>